<evidence type="ECO:0000259" key="15">
    <source>
        <dbReference type="PROSITE" id="PS50011"/>
    </source>
</evidence>
<keyword evidence="7 11" id="KW-0067">ATP-binding</keyword>
<keyword evidence="16" id="KW-0808">Transferase</keyword>
<dbReference type="SUPFAM" id="SSF50044">
    <property type="entry name" value="SH3-domain"/>
    <property type="match status" value="1"/>
</dbReference>
<dbReference type="InterPro" id="IPR008271">
    <property type="entry name" value="Ser/Thr_kinase_AS"/>
</dbReference>
<evidence type="ECO:0000313" key="17">
    <source>
        <dbReference type="Proteomes" id="UP001307889"/>
    </source>
</evidence>
<dbReference type="PROSITE" id="PS00108">
    <property type="entry name" value="PROTEIN_KINASE_ST"/>
    <property type="match status" value="1"/>
</dbReference>
<feature type="domain" description="SH3" evidence="14">
    <location>
        <begin position="53"/>
        <end position="117"/>
    </location>
</feature>
<dbReference type="SMART" id="SM00326">
    <property type="entry name" value="SH3"/>
    <property type="match status" value="1"/>
</dbReference>
<dbReference type="PANTHER" id="PTHR44329:SF293">
    <property type="entry name" value="MITOGEN-ACTIVATED PROTEIN KINASE KINASE KINASE"/>
    <property type="match status" value="1"/>
</dbReference>
<dbReference type="Pfam" id="PF14604">
    <property type="entry name" value="SH3_9"/>
    <property type="match status" value="1"/>
</dbReference>
<feature type="domain" description="Protein kinase" evidence="15">
    <location>
        <begin position="135"/>
        <end position="412"/>
    </location>
</feature>
<feature type="region of interest" description="Disordered" evidence="13">
    <location>
        <begin position="733"/>
        <end position="763"/>
    </location>
</feature>
<accession>A0ABN7AMK4</accession>
<dbReference type="GO" id="GO:0016301">
    <property type="term" value="F:kinase activity"/>
    <property type="evidence" value="ECO:0007669"/>
    <property type="project" value="UniProtKB-KW"/>
</dbReference>
<dbReference type="PROSITE" id="PS50002">
    <property type="entry name" value="SH3"/>
    <property type="match status" value="1"/>
</dbReference>
<keyword evidence="4 10" id="KW-0728">SH3 domain</keyword>
<evidence type="ECO:0000256" key="8">
    <source>
        <dbReference type="ARBA" id="ARBA00047559"/>
    </source>
</evidence>
<evidence type="ECO:0000256" key="4">
    <source>
        <dbReference type="ARBA" id="ARBA00022443"/>
    </source>
</evidence>
<evidence type="ECO:0000259" key="14">
    <source>
        <dbReference type="PROSITE" id="PS50002"/>
    </source>
</evidence>
<dbReference type="PROSITE" id="PS00107">
    <property type="entry name" value="PROTEIN_KINASE_ATP"/>
    <property type="match status" value="1"/>
</dbReference>
<keyword evidence="12" id="KW-0175">Coiled coil</keyword>
<feature type="region of interest" description="Disordered" evidence="13">
    <location>
        <begin position="19"/>
        <end position="41"/>
    </location>
</feature>
<keyword evidence="6 11" id="KW-0547">Nucleotide-binding</keyword>
<reference evidence="16 17" key="1">
    <citation type="submission" date="2023-09" db="EMBL/GenBank/DDBJ databases">
        <title>Nesidiocoris tenuis whole genome shotgun sequence.</title>
        <authorList>
            <person name="Shibata T."/>
            <person name="Shimoda M."/>
            <person name="Kobayashi T."/>
            <person name="Uehara T."/>
        </authorList>
    </citation>
    <scope>NUCLEOTIDE SEQUENCE [LARGE SCALE GENOMIC DNA]</scope>
    <source>
        <strain evidence="16 17">Japan</strain>
    </source>
</reference>
<dbReference type="EMBL" id="AP028912">
    <property type="protein sequence ID" value="BES93474.1"/>
    <property type="molecule type" value="Genomic_DNA"/>
</dbReference>
<dbReference type="SMART" id="SM00220">
    <property type="entry name" value="S_TKc"/>
    <property type="match status" value="1"/>
</dbReference>
<name>A0ABN7AMK4_9HEMI</name>
<comment type="cofactor">
    <cofactor evidence="1">
        <name>Mg(2+)</name>
        <dbReference type="ChEBI" id="CHEBI:18420"/>
    </cofactor>
</comment>
<evidence type="ECO:0000256" key="3">
    <source>
        <dbReference type="ARBA" id="ARBA00012406"/>
    </source>
</evidence>
<dbReference type="Gene3D" id="1.10.510.10">
    <property type="entry name" value="Transferase(Phosphotransferase) domain 1"/>
    <property type="match status" value="1"/>
</dbReference>
<dbReference type="InterPro" id="IPR001245">
    <property type="entry name" value="Ser-Thr/Tyr_kinase_cat_dom"/>
</dbReference>
<gene>
    <name evidence="16" type="ORF">NTJ_06284</name>
</gene>
<dbReference type="SUPFAM" id="SSF56112">
    <property type="entry name" value="Protein kinase-like (PK-like)"/>
    <property type="match status" value="1"/>
</dbReference>
<dbReference type="InterPro" id="IPR001452">
    <property type="entry name" value="SH3_domain"/>
</dbReference>
<dbReference type="Pfam" id="PF07714">
    <property type="entry name" value="PK_Tyr_Ser-Thr"/>
    <property type="match status" value="1"/>
</dbReference>
<feature type="binding site" evidence="11">
    <location>
        <position position="162"/>
    </location>
    <ligand>
        <name>ATP</name>
        <dbReference type="ChEBI" id="CHEBI:30616"/>
    </ligand>
</feature>
<keyword evidence="17" id="KW-1185">Reference proteome</keyword>
<evidence type="ECO:0000256" key="11">
    <source>
        <dbReference type="PROSITE-ProRule" id="PRU10141"/>
    </source>
</evidence>
<comment type="similarity">
    <text evidence="2">Belongs to the protein kinase superfamily. STE Ser/Thr protein kinase family. MAP kinase kinase kinase subfamily.</text>
</comment>
<dbReference type="PANTHER" id="PTHR44329">
    <property type="entry name" value="SERINE/THREONINE-PROTEIN KINASE TNNI3K-RELATED"/>
    <property type="match status" value="1"/>
</dbReference>
<evidence type="ECO:0000256" key="7">
    <source>
        <dbReference type="ARBA" id="ARBA00022840"/>
    </source>
</evidence>
<evidence type="ECO:0000256" key="5">
    <source>
        <dbReference type="ARBA" id="ARBA00022527"/>
    </source>
</evidence>
<dbReference type="PRINTS" id="PR00452">
    <property type="entry name" value="SH3DOMAIN"/>
</dbReference>
<dbReference type="InterPro" id="IPR051681">
    <property type="entry name" value="Ser/Thr_Kinases-Pseudokinases"/>
</dbReference>
<sequence>MPPSLTSMDRSGFDCSNDAYHGRTSSGSSRHKHDISTRSSTLRTVTEAPDIETDVVLCTVKFDYERKEEDELSLRCGDIVEVLSKDSKISGDEGWWTGKIGHHVGIFPMNFVVEGSDLDNAFNEIKPTEIDPNELKVGPLIGSGGFGYVYKAVWRREEVAVKLARQNQGDDWDTVLENVKQEAKLFWLLKHENIVGLKGVCLSMGETPESGGVGGVGLVMEYARGGPLNRVLAGRKIRPDVLVDWAIQIARGMHYLHSDAPISLIHRDLKSSNVLIAEAIDGDDLSYKTLKITDFGLAREVYNTTRMSTAGTYPWMAPEVIKSSTYSKASDVWSFGVVLWELLTGQTPYKNIEPFAIAYGVASTLLKLPIPSTCPQSWAELMEACWAHDPHKRPSFDKVLNGLDDIMRSAFIKTPYESFHTMQDNWKHEIEEVLQKLKNKERELRCREEELRKAGEDLRLREKELADKEAELFSKELLIIFREQTQETPKPNERRGKTKLKNLKREIISHPSNFQHKLSVQPIKPSSPSLSPIIGYKAITSNMNLDTRSPFGRAANSKRVGCCISPRKPKRMGGEKGKTWGPSTTHQKAKRRHNIANVASAAVEPRNPREFSHSAPNLEKQAPPHDWPGTSMNGDASISRFKMVMYNMSAMLACIGIGTDITNLNNAESSLLEDEELSSAHNPYGSEDIFSSPHNTYHGRTIHSRMPLLFSDQSSSNEREFSSNAFLITGESSLEEINQDHSGGDSGGHHRVRFGTSQSKYRK</sequence>
<keyword evidence="16" id="KW-0418">Kinase</keyword>
<dbReference type="InterPro" id="IPR036028">
    <property type="entry name" value="SH3-like_dom_sf"/>
</dbReference>
<dbReference type="InterPro" id="IPR011009">
    <property type="entry name" value="Kinase-like_dom_sf"/>
</dbReference>
<dbReference type="Proteomes" id="UP001307889">
    <property type="component" value="Chromosome 4"/>
</dbReference>
<dbReference type="Gene3D" id="3.30.200.20">
    <property type="entry name" value="Phosphorylase Kinase, domain 1"/>
    <property type="match status" value="1"/>
</dbReference>
<proteinExistence type="inferred from homology"/>
<feature type="region of interest" description="Disordered" evidence="13">
    <location>
        <begin position="563"/>
        <end position="591"/>
    </location>
</feature>
<comment type="catalytic activity">
    <reaction evidence="8">
        <text>L-threonyl-[protein] + ATP = O-phospho-L-threonyl-[protein] + ADP + H(+)</text>
        <dbReference type="Rhea" id="RHEA:46608"/>
        <dbReference type="Rhea" id="RHEA-COMP:11060"/>
        <dbReference type="Rhea" id="RHEA-COMP:11605"/>
        <dbReference type="ChEBI" id="CHEBI:15378"/>
        <dbReference type="ChEBI" id="CHEBI:30013"/>
        <dbReference type="ChEBI" id="CHEBI:30616"/>
        <dbReference type="ChEBI" id="CHEBI:61977"/>
        <dbReference type="ChEBI" id="CHEBI:456216"/>
        <dbReference type="EC" id="2.7.11.25"/>
    </reaction>
</comment>
<protein>
    <recommendedName>
        <fullName evidence="3">mitogen-activated protein kinase kinase kinase</fullName>
        <ecNumber evidence="3">2.7.11.25</ecNumber>
    </recommendedName>
</protein>
<dbReference type="EC" id="2.7.11.25" evidence="3"/>
<feature type="region of interest" description="Disordered" evidence="13">
    <location>
        <begin position="604"/>
        <end position="631"/>
    </location>
</feature>
<comment type="catalytic activity">
    <reaction evidence="9">
        <text>L-seryl-[protein] + ATP = O-phospho-L-seryl-[protein] + ADP + H(+)</text>
        <dbReference type="Rhea" id="RHEA:17989"/>
        <dbReference type="Rhea" id="RHEA-COMP:9863"/>
        <dbReference type="Rhea" id="RHEA-COMP:11604"/>
        <dbReference type="ChEBI" id="CHEBI:15378"/>
        <dbReference type="ChEBI" id="CHEBI:29999"/>
        <dbReference type="ChEBI" id="CHEBI:30616"/>
        <dbReference type="ChEBI" id="CHEBI:83421"/>
        <dbReference type="ChEBI" id="CHEBI:456216"/>
        <dbReference type="EC" id="2.7.11.25"/>
    </reaction>
</comment>
<dbReference type="PRINTS" id="PR00109">
    <property type="entry name" value="TYRKINASE"/>
</dbReference>
<feature type="coiled-coil region" evidence="12">
    <location>
        <begin position="423"/>
        <end position="471"/>
    </location>
</feature>
<dbReference type="PROSITE" id="PS50011">
    <property type="entry name" value="PROTEIN_KINASE_DOM"/>
    <property type="match status" value="1"/>
</dbReference>
<evidence type="ECO:0000256" key="10">
    <source>
        <dbReference type="PROSITE-ProRule" id="PRU00192"/>
    </source>
</evidence>
<evidence type="ECO:0000256" key="9">
    <source>
        <dbReference type="ARBA" id="ARBA00048329"/>
    </source>
</evidence>
<evidence type="ECO:0000256" key="13">
    <source>
        <dbReference type="SAM" id="MobiDB-lite"/>
    </source>
</evidence>
<dbReference type="InterPro" id="IPR000719">
    <property type="entry name" value="Prot_kinase_dom"/>
</dbReference>
<keyword evidence="5" id="KW-0723">Serine/threonine-protein kinase</keyword>
<evidence type="ECO:0000256" key="6">
    <source>
        <dbReference type="ARBA" id="ARBA00022741"/>
    </source>
</evidence>
<evidence type="ECO:0000313" key="16">
    <source>
        <dbReference type="EMBL" id="BES93474.1"/>
    </source>
</evidence>
<evidence type="ECO:0000256" key="2">
    <source>
        <dbReference type="ARBA" id="ARBA00006529"/>
    </source>
</evidence>
<organism evidence="16 17">
    <name type="scientific">Nesidiocoris tenuis</name>
    <dbReference type="NCBI Taxonomy" id="355587"/>
    <lineage>
        <taxon>Eukaryota</taxon>
        <taxon>Metazoa</taxon>
        <taxon>Ecdysozoa</taxon>
        <taxon>Arthropoda</taxon>
        <taxon>Hexapoda</taxon>
        <taxon>Insecta</taxon>
        <taxon>Pterygota</taxon>
        <taxon>Neoptera</taxon>
        <taxon>Paraneoptera</taxon>
        <taxon>Hemiptera</taxon>
        <taxon>Heteroptera</taxon>
        <taxon>Panheteroptera</taxon>
        <taxon>Cimicomorpha</taxon>
        <taxon>Miridae</taxon>
        <taxon>Dicyphina</taxon>
        <taxon>Nesidiocoris</taxon>
    </lineage>
</organism>
<evidence type="ECO:0000256" key="1">
    <source>
        <dbReference type="ARBA" id="ARBA00001946"/>
    </source>
</evidence>
<evidence type="ECO:0000256" key="12">
    <source>
        <dbReference type="SAM" id="Coils"/>
    </source>
</evidence>
<dbReference type="Gene3D" id="2.30.30.40">
    <property type="entry name" value="SH3 Domains"/>
    <property type="match status" value="1"/>
</dbReference>
<dbReference type="InterPro" id="IPR017441">
    <property type="entry name" value="Protein_kinase_ATP_BS"/>
</dbReference>